<dbReference type="EMBL" id="MN739859">
    <property type="protein sequence ID" value="QHT74927.1"/>
    <property type="molecule type" value="Genomic_DNA"/>
</dbReference>
<proteinExistence type="predicted"/>
<protein>
    <recommendedName>
        <fullName evidence="1">Bacteriophage T5 Orf172 DNA-binding domain-containing protein</fullName>
    </recommendedName>
</protein>
<reference evidence="2" key="1">
    <citation type="journal article" date="2020" name="Nature">
        <title>Giant virus diversity and host interactions through global metagenomics.</title>
        <authorList>
            <person name="Schulz F."/>
            <person name="Roux S."/>
            <person name="Paez-Espino D."/>
            <person name="Jungbluth S."/>
            <person name="Walsh D.A."/>
            <person name="Denef V.J."/>
            <person name="McMahon K.D."/>
            <person name="Konstantinidis K.T."/>
            <person name="Eloe-Fadrosh E.A."/>
            <person name="Kyrpides N.C."/>
            <person name="Woyke T."/>
        </authorList>
    </citation>
    <scope>NUCLEOTIDE SEQUENCE</scope>
    <source>
        <strain evidence="2">GVMAG-M-3300023179-62</strain>
    </source>
</reference>
<evidence type="ECO:0000259" key="1">
    <source>
        <dbReference type="SMART" id="SM00974"/>
    </source>
</evidence>
<evidence type="ECO:0000313" key="2">
    <source>
        <dbReference type="EMBL" id="QHT74927.1"/>
    </source>
</evidence>
<dbReference type="InterPro" id="IPR018306">
    <property type="entry name" value="Phage_T5_Orf172_DNA-bd"/>
</dbReference>
<feature type="domain" description="Bacteriophage T5 Orf172 DNA-binding" evidence="1">
    <location>
        <begin position="27"/>
        <end position="113"/>
    </location>
</feature>
<dbReference type="AlphaFoldDB" id="A0A6C0H3E4"/>
<name>A0A6C0H3E4_9ZZZZ</name>
<accession>A0A6C0H3E4</accession>
<sequence>MLKRRRRGVYEIGNVVYIMSHVAFTTYYQDDYYKIGISTQSMTETTPAFKIRLASYKQGAPCEYKVHYLIYVENNKLIEDILKLKFKDQLNPSNGEWIKGVKLEEIIKSIRYLCDYIGLPCKEHSIMKHKNIVNDGKVLDYEDEEETELLSDKCVERDKESSIEFIETDEENTYSDQEDDGEREVKQVEMIEEIEKYDAKQLTEMLLQFKLPVSGNKDAKKTRIRQYAEKNKIIVNAYISNVMETEKQTFCIDCGVEISYKAARCDPCSRKSSRVVIERPDYETLKKQYEDCGKNMRKLAMIHNVSDKAVAKWFDKYEKELCVTKSCRKKIKPKSTILKPSDKDLLHDRNVLKLNFTELGKKYNVDRTTARDWLSTL</sequence>
<organism evidence="2">
    <name type="scientific">viral metagenome</name>
    <dbReference type="NCBI Taxonomy" id="1070528"/>
    <lineage>
        <taxon>unclassified sequences</taxon>
        <taxon>metagenomes</taxon>
        <taxon>organismal metagenomes</taxon>
    </lineage>
</organism>
<dbReference type="SMART" id="SM00974">
    <property type="entry name" value="T5orf172"/>
    <property type="match status" value="1"/>
</dbReference>